<gene>
    <name evidence="2" type="ORF">BP5796_12791</name>
</gene>
<dbReference type="Proteomes" id="UP000256328">
    <property type="component" value="Unassembled WGS sequence"/>
</dbReference>
<accession>A0A3D8Q6A9</accession>
<comment type="caution">
    <text evidence="2">The sequence shown here is derived from an EMBL/GenBank/DDBJ whole genome shotgun (WGS) entry which is preliminary data.</text>
</comment>
<dbReference type="AlphaFoldDB" id="A0A3D8Q6A9"/>
<feature type="region of interest" description="Disordered" evidence="1">
    <location>
        <begin position="1"/>
        <end position="26"/>
    </location>
</feature>
<dbReference type="Gene3D" id="2.30.40.10">
    <property type="entry name" value="Urease, subunit C, domain 1"/>
    <property type="match status" value="1"/>
</dbReference>
<keyword evidence="3" id="KW-1185">Reference proteome</keyword>
<dbReference type="InterPro" id="IPR011059">
    <property type="entry name" value="Metal-dep_hydrolase_composite"/>
</dbReference>
<dbReference type="SUPFAM" id="SSF51338">
    <property type="entry name" value="Composite domain of metallo-dependent hydrolases"/>
    <property type="match status" value="1"/>
</dbReference>
<evidence type="ECO:0000313" key="2">
    <source>
        <dbReference type="EMBL" id="RDW57341.1"/>
    </source>
</evidence>
<dbReference type="OrthoDB" id="194468at2759"/>
<evidence type="ECO:0000313" key="3">
    <source>
        <dbReference type="Proteomes" id="UP000256328"/>
    </source>
</evidence>
<protein>
    <submittedName>
        <fullName evidence="2">Uncharacterized protein</fullName>
    </submittedName>
</protein>
<reference evidence="2 3" key="1">
    <citation type="journal article" date="2018" name="IMA Fungus">
        <title>IMA Genome-F 9: Draft genome sequence of Annulohypoxylon stygium, Aspergillus mulundensis, Berkeleyomyces basicola (syn. Thielaviopsis basicola), Ceratocystis smalleyi, two Cercospora beticola strains, Coleophoma cylindrospora, Fusarium fracticaudum, Phialophora cf. hyalina, and Morchella septimelata.</title>
        <authorList>
            <person name="Wingfield B.D."/>
            <person name="Bills G.F."/>
            <person name="Dong Y."/>
            <person name="Huang W."/>
            <person name="Nel W.J."/>
            <person name="Swalarsk-Parry B.S."/>
            <person name="Vaghefi N."/>
            <person name="Wilken P.M."/>
            <person name="An Z."/>
            <person name="de Beer Z.W."/>
            <person name="De Vos L."/>
            <person name="Chen L."/>
            <person name="Duong T.A."/>
            <person name="Gao Y."/>
            <person name="Hammerbacher A."/>
            <person name="Kikkert J.R."/>
            <person name="Li Y."/>
            <person name="Li H."/>
            <person name="Li K."/>
            <person name="Li Q."/>
            <person name="Liu X."/>
            <person name="Ma X."/>
            <person name="Naidoo K."/>
            <person name="Pethybridge S.J."/>
            <person name="Sun J."/>
            <person name="Steenkamp E.T."/>
            <person name="van der Nest M.A."/>
            <person name="van Wyk S."/>
            <person name="Wingfield M.J."/>
            <person name="Xiong C."/>
            <person name="Yue Q."/>
            <person name="Zhang X."/>
        </authorList>
    </citation>
    <scope>NUCLEOTIDE SEQUENCE [LARGE SCALE GENOMIC DNA]</scope>
    <source>
        <strain evidence="2 3">BP5796</strain>
    </source>
</reference>
<dbReference type="EMBL" id="PDLN01000023">
    <property type="protein sequence ID" value="RDW57341.1"/>
    <property type="molecule type" value="Genomic_DNA"/>
</dbReference>
<sequence>MAPSKLNEPPPSFTATGTSSEPYTGAPRNVEYINNINFASSLQPRSYEIRGTHPDSKILFTDVTILDSTGQEPYRGDVLIMGERIAEVGVVLNVDELKQDPNVRLSSSC</sequence>
<organism evidence="2 3">
    <name type="scientific">Coleophoma crateriformis</name>
    <dbReference type="NCBI Taxonomy" id="565419"/>
    <lineage>
        <taxon>Eukaryota</taxon>
        <taxon>Fungi</taxon>
        <taxon>Dikarya</taxon>
        <taxon>Ascomycota</taxon>
        <taxon>Pezizomycotina</taxon>
        <taxon>Leotiomycetes</taxon>
        <taxon>Helotiales</taxon>
        <taxon>Dermateaceae</taxon>
        <taxon>Coleophoma</taxon>
    </lineage>
</organism>
<name>A0A3D8Q6A9_9HELO</name>
<evidence type="ECO:0000256" key="1">
    <source>
        <dbReference type="SAM" id="MobiDB-lite"/>
    </source>
</evidence>
<feature type="compositionally biased region" description="Polar residues" evidence="1">
    <location>
        <begin position="13"/>
        <end position="22"/>
    </location>
</feature>
<dbReference type="GO" id="GO:0016810">
    <property type="term" value="F:hydrolase activity, acting on carbon-nitrogen (but not peptide) bonds"/>
    <property type="evidence" value="ECO:0007669"/>
    <property type="project" value="InterPro"/>
</dbReference>
<proteinExistence type="predicted"/>